<dbReference type="InterPro" id="IPR005225">
    <property type="entry name" value="Small_GTP-bd"/>
</dbReference>
<dbReference type="PROSITE" id="PS51883">
    <property type="entry name" value="OBG"/>
    <property type="match status" value="1"/>
</dbReference>
<dbReference type="Gene3D" id="3.40.50.300">
    <property type="entry name" value="P-loop containing nucleotide triphosphate hydrolases"/>
    <property type="match status" value="1"/>
</dbReference>
<dbReference type="PANTHER" id="PTHR11702">
    <property type="entry name" value="DEVELOPMENTALLY REGULATED GTP-BINDING PROTEIN-RELATED"/>
    <property type="match status" value="1"/>
</dbReference>
<dbReference type="InterPro" id="IPR036726">
    <property type="entry name" value="GTP1_OBG_dom_sf"/>
</dbReference>
<comment type="caution">
    <text evidence="11">The sequence shown here is derived from an EMBL/GenBank/DDBJ whole genome shotgun (WGS) entry which is preliminary data.</text>
</comment>
<evidence type="ECO:0000256" key="7">
    <source>
        <dbReference type="ARBA" id="ARBA00023134"/>
    </source>
</evidence>
<feature type="binding site" evidence="8">
    <location>
        <begin position="314"/>
        <end position="316"/>
    </location>
    <ligand>
        <name>GTP</name>
        <dbReference type="ChEBI" id="CHEBI:37565"/>
    </ligand>
</feature>
<dbReference type="HAMAP" id="MF_01454">
    <property type="entry name" value="GTPase_Obg"/>
    <property type="match status" value="1"/>
</dbReference>
<dbReference type="InterPro" id="IPR014100">
    <property type="entry name" value="GTP-bd_Obg/CgtA"/>
</dbReference>
<evidence type="ECO:0000313" key="12">
    <source>
        <dbReference type="Proteomes" id="UP000296153"/>
    </source>
</evidence>
<feature type="binding site" evidence="8">
    <location>
        <position position="173"/>
    </location>
    <ligand>
        <name>Mg(2+)</name>
        <dbReference type="ChEBI" id="CHEBI:18420"/>
    </ligand>
</feature>
<comment type="cofactor">
    <cofactor evidence="8">
        <name>Mg(2+)</name>
        <dbReference type="ChEBI" id="CHEBI:18420"/>
    </cofactor>
</comment>
<keyword evidence="7 8" id="KW-0342">GTP-binding</keyword>
<evidence type="ECO:0000259" key="9">
    <source>
        <dbReference type="PROSITE" id="PS51710"/>
    </source>
</evidence>
<evidence type="ECO:0000256" key="3">
    <source>
        <dbReference type="ARBA" id="ARBA00022723"/>
    </source>
</evidence>
<dbReference type="PROSITE" id="PS51710">
    <property type="entry name" value="G_OBG"/>
    <property type="match status" value="1"/>
</dbReference>
<dbReference type="NCBIfam" id="TIGR02729">
    <property type="entry name" value="Obg_CgtA"/>
    <property type="match status" value="1"/>
</dbReference>
<dbReference type="EC" id="3.6.5.-" evidence="8"/>
<feature type="domain" description="Obg" evidence="10">
    <location>
        <begin position="1"/>
        <end position="159"/>
    </location>
</feature>
<dbReference type="GO" id="GO:0000287">
    <property type="term" value="F:magnesium ion binding"/>
    <property type="evidence" value="ECO:0007669"/>
    <property type="project" value="InterPro"/>
</dbReference>
<comment type="subcellular location">
    <subcellularLocation>
        <location evidence="8">Cytoplasm</location>
    </subcellularLocation>
</comment>
<dbReference type="CDD" id="cd01898">
    <property type="entry name" value="Obg"/>
    <property type="match status" value="1"/>
</dbReference>
<feature type="binding site" evidence="8">
    <location>
        <begin position="283"/>
        <end position="286"/>
    </location>
    <ligand>
        <name>GTP</name>
        <dbReference type="ChEBI" id="CHEBI:37565"/>
    </ligand>
</feature>
<dbReference type="InterPro" id="IPR006169">
    <property type="entry name" value="GTP1_OBG_dom"/>
</dbReference>
<dbReference type="PIRSF" id="PIRSF002401">
    <property type="entry name" value="GTP_bd_Obg/CgtA"/>
    <property type="match status" value="1"/>
</dbReference>
<keyword evidence="2 8" id="KW-0963">Cytoplasm</keyword>
<evidence type="ECO:0000256" key="8">
    <source>
        <dbReference type="HAMAP-Rule" id="MF_01454"/>
    </source>
</evidence>
<keyword evidence="3 8" id="KW-0479">Metal-binding</keyword>
<dbReference type="InterPro" id="IPR006074">
    <property type="entry name" value="GTP1-OBG_CS"/>
</dbReference>
<dbReference type="Pfam" id="PF01926">
    <property type="entry name" value="MMR_HSR1"/>
    <property type="match status" value="1"/>
</dbReference>
<sequence>MKFIDEAIILVIAGNGGDGCVSFRREKYIPKGGPDGGDGGDGGNVYLIADANLNTLSDFCFKKTFYAENGKNGSSSNCRGRKGRDLIIKVPIGTSVIDYDTKEILEDMIYHDQISKISKGGWHGLGNARFKSSVNRSPYQRTIGSKGERHNLYLKLMLLADVGIIGLPNAGKSTLIRNISAAKPKVASYPFTTLIPTLGVVNVDNKRFVVADIPGLVEGAAQGIGLGINFLKHIQRCRLLVHLVDITNINNPSNLIKDINIVINELKKYNENLFQKPRWLVFNKIDLIETTKMNLNIKTIIQSLKWQDRYYLISNFNKTGINEMCQDLMKFINLNY</sequence>
<feature type="domain" description="OBG-type G" evidence="9">
    <location>
        <begin position="160"/>
        <end position="333"/>
    </location>
</feature>
<dbReference type="NCBIfam" id="TIGR00231">
    <property type="entry name" value="small_GTP"/>
    <property type="match status" value="1"/>
</dbReference>
<keyword evidence="6 8" id="KW-0460">Magnesium</keyword>
<reference evidence="11 12" key="1">
    <citation type="journal article" date="2018" name="Genome Biol. Evol.">
        <title>Cladogenesis and Genomic Streamlining in Extracellular Endosymbionts of Tropical Stink Bugs.</title>
        <authorList>
            <person name="Otero-Bravo A."/>
            <person name="Goffredi S."/>
            <person name="Sabree Z.L."/>
        </authorList>
    </citation>
    <scope>NUCLEOTIDE SEQUENCE [LARGE SCALE GENOMIC DNA]</scope>
    <source>
        <strain evidence="11 12">SoEE</strain>
    </source>
</reference>
<proteinExistence type="inferred from homology"/>
<feature type="binding site" evidence="8">
    <location>
        <begin position="191"/>
        <end position="195"/>
    </location>
    <ligand>
        <name>GTP</name>
        <dbReference type="ChEBI" id="CHEBI:37565"/>
    </ligand>
</feature>
<dbReference type="Gene3D" id="2.70.210.12">
    <property type="entry name" value="GTP1/OBG domain"/>
    <property type="match status" value="1"/>
</dbReference>
<dbReference type="GO" id="GO:0042254">
    <property type="term" value="P:ribosome biogenesis"/>
    <property type="evidence" value="ECO:0007669"/>
    <property type="project" value="UniProtKB-UniRule"/>
</dbReference>
<evidence type="ECO:0000259" key="10">
    <source>
        <dbReference type="PROSITE" id="PS51883"/>
    </source>
</evidence>
<dbReference type="InterPro" id="IPR027417">
    <property type="entry name" value="P-loop_NTPase"/>
</dbReference>
<dbReference type="SUPFAM" id="SSF82051">
    <property type="entry name" value="Obg GTP-binding protein N-terminal domain"/>
    <property type="match status" value="1"/>
</dbReference>
<dbReference type="AlphaFoldDB" id="A0A2P5T020"/>
<comment type="function">
    <text evidence="8">An essential GTPase which binds GTP, GDP and possibly (p)ppGpp with moderate affinity, with high nucleotide exchange rates and a fairly low GTP hydrolysis rate. Plays a role in control of the cell cycle, stress response, ribosome biogenesis and in those bacteria that undergo differentiation, in morphogenesis control.</text>
</comment>
<dbReference type="GO" id="GO:0005525">
    <property type="term" value="F:GTP binding"/>
    <property type="evidence" value="ECO:0007669"/>
    <property type="project" value="UniProtKB-UniRule"/>
</dbReference>
<protein>
    <recommendedName>
        <fullName evidence="8">GTPase Obg</fullName>
        <ecNumber evidence="8">3.6.5.-</ecNumber>
    </recommendedName>
    <alternativeName>
        <fullName evidence="8">GTP-binding protein Obg</fullName>
    </alternativeName>
</protein>
<dbReference type="FunFam" id="2.70.210.12:FF:000001">
    <property type="entry name" value="GTPase Obg"/>
    <property type="match status" value="1"/>
</dbReference>
<comment type="subunit">
    <text evidence="8">Monomer.</text>
</comment>
<dbReference type="PRINTS" id="PR00326">
    <property type="entry name" value="GTP1OBG"/>
</dbReference>
<feature type="binding site" evidence="8">
    <location>
        <begin position="212"/>
        <end position="215"/>
    </location>
    <ligand>
        <name>GTP</name>
        <dbReference type="ChEBI" id="CHEBI:37565"/>
    </ligand>
</feature>
<keyword evidence="4 8" id="KW-0547">Nucleotide-binding</keyword>
<dbReference type="Pfam" id="PF01018">
    <property type="entry name" value="GTP1_OBG"/>
    <property type="match status" value="1"/>
</dbReference>
<dbReference type="PANTHER" id="PTHR11702:SF31">
    <property type="entry name" value="MITOCHONDRIAL RIBOSOME-ASSOCIATED GTPASE 2"/>
    <property type="match status" value="1"/>
</dbReference>
<dbReference type="NCBIfam" id="NF008956">
    <property type="entry name" value="PRK12299.1"/>
    <property type="match status" value="1"/>
</dbReference>
<dbReference type="GO" id="GO:0043022">
    <property type="term" value="F:ribosome binding"/>
    <property type="evidence" value="ECO:0007669"/>
    <property type="project" value="UniProtKB-ARBA"/>
</dbReference>
<feature type="binding site" evidence="8">
    <location>
        <begin position="166"/>
        <end position="173"/>
    </location>
    <ligand>
        <name>GTP</name>
        <dbReference type="ChEBI" id="CHEBI:37565"/>
    </ligand>
</feature>
<organism evidence="11 12">
    <name type="scientific">Candidatus Pantoea edessiphila</name>
    <dbReference type="NCBI Taxonomy" id="2044610"/>
    <lineage>
        <taxon>Bacteria</taxon>
        <taxon>Pseudomonadati</taxon>
        <taxon>Pseudomonadota</taxon>
        <taxon>Gammaproteobacteria</taxon>
        <taxon>Enterobacterales</taxon>
        <taxon>Erwiniaceae</taxon>
        <taxon>Pantoea</taxon>
    </lineage>
</organism>
<dbReference type="Proteomes" id="UP000296153">
    <property type="component" value="Unassembled WGS sequence"/>
</dbReference>
<dbReference type="PROSITE" id="PS00905">
    <property type="entry name" value="GTP1_OBG"/>
    <property type="match status" value="1"/>
</dbReference>
<feature type="binding site" evidence="8">
    <location>
        <position position="193"/>
    </location>
    <ligand>
        <name>Mg(2+)</name>
        <dbReference type="ChEBI" id="CHEBI:18420"/>
    </ligand>
</feature>
<evidence type="ECO:0000256" key="6">
    <source>
        <dbReference type="ARBA" id="ARBA00022842"/>
    </source>
</evidence>
<dbReference type="InterPro" id="IPR045086">
    <property type="entry name" value="OBG_GTPase"/>
</dbReference>
<dbReference type="GO" id="GO:0005737">
    <property type="term" value="C:cytoplasm"/>
    <property type="evidence" value="ECO:0007669"/>
    <property type="project" value="UniProtKB-SubCell"/>
</dbReference>
<dbReference type="GO" id="GO:0003924">
    <property type="term" value="F:GTPase activity"/>
    <property type="evidence" value="ECO:0007669"/>
    <property type="project" value="UniProtKB-UniRule"/>
</dbReference>
<keyword evidence="5 8" id="KW-0378">Hydrolase</keyword>
<dbReference type="SUPFAM" id="SSF52540">
    <property type="entry name" value="P-loop containing nucleoside triphosphate hydrolases"/>
    <property type="match status" value="1"/>
</dbReference>
<name>A0A2P5T020_9GAMM</name>
<dbReference type="NCBIfam" id="NF008955">
    <property type="entry name" value="PRK12297.1"/>
    <property type="match status" value="1"/>
</dbReference>
<gene>
    <name evidence="11" type="primary">obgE</name>
    <name evidence="11" type="synonym">cgtA</name>
    <name evidence="8 11" type="synonym">obg</name>
    <name evidence="11" type="synonym">yhbZ</name>
    <name evidence="11" type="ORF">CRV12_01765</name>
</gene>
<dbReference type="OrthoDB" id="9807318at2"/>
<evidence type="ECO:0000256" key="1">
    <source>
        <dbReference type="ARBA" id="ARBA00007699"/>
    </source>
</evidence>
<dbReference type="InterPro" id="IPR031167">
    <property type="entry name" value="G_OBG"/>
</dbReference>
<dbReference type="EMBL" id="PDKT01000002">
    <property type="protein sequence ID" value="PPI87925.1"/>
    <property type="molecule type" value="Genomic_DNA"/>
</dbReference>
<dbReference type="InterPro" id="IPR006073">
    <property type="entry name" value="GTP-bd"/>
</dbReference>
<evidence type="ECO:0000256" key="5">
    <source>
        <dbReference type="ARBA" id="ARBA00022801"/>
    </source>
</evidence>
<evidence type="ECO:0000256" key="4">
    <source>
        <dbReference type="ARBA" id="ARBA00022741"/>
    </source>
</evidence>
<evidence type="ECO:0000313" key="11">
    <source>
        <dbReference type="EMBL" id="PPI87925.1"/>
    </source>
</evidence>
<evidence type="ECO:0000256" key="2">
    <source>
        <dbReference type="ARBA" id="ARBA00022490"/>
    </source>
</evidence>
<comment type="similarity">
    <text evidence="1 8">Belongs to the TRAFAC class OBG-HflX-like GTPase superfamily. OBG GTPase family.</text>
</comment>
<accession>A0A2P5T020</accession>